<comment type="subcellular location">
    <subcellularLocation>
        <location evidence="2">Mitochondrion inner membrane</location>
        <topology evidence="2">Peripheral membrane protein</topology>
        <orientation evidence="2">Matrix side</orientation>
    </subcellularLocation>
</comment>
<comment type="pathway">
    <text evidence="4">Lipid metabolism.</text>
</comment>
<evidence type="ECO:0000256" key="6">
    <source>
        <dbReference type="ARBA" id="ARBA00012487"/>
    </source>
</evidence>
<keyword evidence="15" id="KW-0472">Membrane</keyword>
<protein>
    <recommendedName>
        <fullName evidence="7">Phosphatidate cytidylyltransferase, mitochondrial</fullName>
        <ecNumber evidence="6">2.7.7.41</ecNumber>
    </recommendedName>
    <alternativeName>
        <fullName evidence="18">CDP-diacylglycerol synthase</fullName>
    </alternativeName>
</protein>
<dbReference type="GO" id="GO:0004605">
    <property type="term" value="F:phosphatidate cytidylyltransferase activity"/>
    <property type="evidence" value="ECO:0007669"/>
    <property type="project" value="UniProtKB-EC"/>
</dbReference>
<evidence type="ECO:0000256" key="11">
    <source>
        <dbReference type="ARBA" id="ARBA00022792"/>
    </source>
</evidence>
<evidence type="ECO:0000313" key="19">
    <source>
        <dbReference type="EMBL" id="QPG74485.1"/>
    </source>
</evidence>
<evidence type="ECO:0000256" key="18">
    <source>
        <dbReference type="ARBA" id="ARBA00029893"/>
    </source>
</evidence>
<evidence type="ECO:0000256" key="2">
    <source>
        <dbReference type="ARBA" id="ARBA00004443"/>
    </source>
</evidence>
<accession>A0A875S2C7</accession>
<dbReference type="AlphaFoldDB" id="A0A875S2C7"/>
<comment type="cofactor">
    <cofactor evidence="1">
        <name>Mg(2+)</name>
        <dbReference type="ChEBI" id="CHEBI:18420"/>
    </cofactor>
</comment>
<dbReference type="UniPathway" id="UPA00557">
    <property type="reaction ID" value="UER00614"/>
</dbReference>
<gene>
    <name evidence="19" type="ORF">FOA43_001815</name>
</gene>
<keyword evidence="11" id="KW-0999">Mitochondrion inner membrane</keyword>
<evidence type="ECO:0000256" key="3">
    <source>
        <dbReference type="ARBA" id="ARBA00005119"/>
    </source>
</evidence>
<dbReference type="EMBL" id="CP064812">
    <property type="protein sequence ID" value="QPG74485.1"/>
    <property type="molecule type" value="Genomic_DNA"/>
</dbReference>
<comment type="similarity">
    <text evidence="5">Belongs to the TAM41 family.</text>
</comment>
<evidence type="ECO:0000256" key="16">
    <source>
        <dbReference type="ARBA" id="ARBA00023209"/>
    </source>
</evidence>
<evidence type="ECO:0000256" key="14">
    <source>
        <dbReference type="ARBA" id="ARBA00023128"/>
    </source>
</evidence>
<keyword evidence="12" id="KW-0460">Magnesium</keyword>
<sequence length="556" mass="63521">MLKFPQITLRGPLYLNRTSHYTLSRFNSTKSDTSSIKVKLTDNQADEKGTIDSSSTISANRISRDDAQILLDRLFKTNKPSWSITSKDGSFSRQQAMSNIQEKNKFKVLDEKLLELQSQPVDFQYYLRNINDLKSANQLPYKFGSNQLVSEDPTMNHFLRQIVWEFNAPIRYAFGYGSKVFSQNVDASKSQVDMIFAVSYPGHWHSLNLHQYPQHYSFLRYFGSETISKIADWGAGVYFNPFVKMNFTKTQQTKADFQLKYGVTSVENLVDDLTNWTTMYLSGRLHKPVAIVRNAPKISLLEQFNLTSAVKLSLLLLNKPEINETELYEAITSISYLGDPRVKLGGENPYKVQNIVQGQFESFRKVYLPLIKSYFPTLLQQQTPSDAAEHVFKVNLSSEAKAAIISELPKNFRKKVLDKYTSKYQSEFSKDLVSQNVLGKLPLITRASLKPLKSHSELSFMELQEMTNDPGTRLSEVPLEDWEYIPTSNDYKIAEFVRKVADDDQLAYNLRLSIKQTVAGPALIQTMKGILTSGMIKSVKYAWGKKTKYWQGKASQ</sequence>
<dbReference type="GO" id="GO:0032049">
    <property type="term" value="P:cardiolipin biosynthetic process"/>
    <property type="evidence" value="ECO:0007669"/>
    <property type="project" value="InterPro"/>
</dbReference>
<dbReference type="OrthoDB" id="341477at2759"/>
<dbReference type="PANTHER" id="PTHR13619">
    <property type="entry name" value="PHOSPHATIDATE CYTIDYLYLTRANSFERASE, MITOCHONDRIAL"/>
    <property type="match status" value="1"/>
</dbReference>
<keyword evidence="16" id="KW-0594">Phospholipid biosynthesis</keyword>
<keyword evidence="20" id="KW-1185">Reference proteome</keyword>
<comment type="pathway">
    <text evidence="3">Phospholipid metabolism; CDP-diacylglycerol biosynthesis; CDP-diacylglycerol from sn-glycerol 3-phosphate: step 3/3.</text>
</comment>
<dbReference type="KEGG" id="bnn:FOA43_001815"/>
<evidence type="ECO:0000256" key="4">
    <source>
        <dbReference type="ARBA" id="ARBA00005189"/>
    </source>
</evidence>
<proteinExistence type="inferred from homology"/>
<keyword evidence="9" id="KW-0808">Transferase</keyword>
<evidence type="ECO:0000256" key="1">
    <source>
        <dbReference type="ARBA" id="ARBA00001946"/>
    </source>
</evidence>
<dbReference type="EC" id="2.7.7.41" evidence="6"/>
<evidence type="ECO:0000256" key="7">
    <source>
        <dbReference type="ARBA" id="ARBA00018337"/>
    </source>
</evidence>
<dbReference type="Pfam" id="PF09139">
    <property type="entry name" value="Tam41_Mmp37"/>
    <property type="match status" value="1"/>
</dbReference>
<keyword evidence="17" id="KW-1208">Phospholipid metabolism</keyword>
<dbReference type="GeneID" id="62195216"/>
<dbReference type="PANTHER" id="PTHR13619:SF0">
    <property type="entry name" value="PHOSPHATIDATE CYTIDYLYLTRANSFERASE, MITOCHONDRIAL"/>
    <property type="match status" value="1"/>
</dbReference>
<evidence type="ECO:0000256" key="8">
    <source>
        <dbReference type="ARBA" id="ARBA00022516"/>
    </source>
</evidence>
<evidence type="ECO:0000313" key="20">
    <source>
        <dbReference type="Proteomes" id="UP000662931"/>
    </source>
</evidence>
<evidence type="ECO:0000256" key="13">
    <source>
        <dbReference type="ARBA" id="ARBA00023098"/>
    </source>
</evidence>
<evidence type="ECO:0000256" key="5">
    <source>
        <dbReference type="ARBA" id="ARBA00005458"/>
    </source>
</evidence>
<dbReference type="GO" id="GO:0016024">
    <property type="term" value="P:CDP-diacylglycerol biosynthetic process"/>
    <property type="evidence" value="ECO:0007669"/>
    <property type="project" value="UniProtKB-UniPathway"/>
</dbReference>
<dbReference type="InterPro" id="IPR015222">
    <property type="entry name" value="Tam41"/>
</dbReference>
<organism evidence="19 20">
    <name type="scientific">Eeniella nana</name>
    <name type="common">Yeast</name>
    <name type="synonym">Brettanomyces nanus</name>
    <dbReference type="NCBI Taxonomy" id="13502"/>
    <lineage>
        <taxon>Eukaryota</taxon>
        <taxon>Fungi</taxon>
        <taxon>Dikarya</taxon>
        <taxon>Ascomycota</taxon>
        <taxon>Saccharomycotina</taxon>
        <taxon>Pichiomycetes</taxon>
        <taxon>Pichiales</taxon>
        <taxon>Pichiaceae</taxon>
        <taxon>Brettanomyces</taxon>
    </lineage>
</organism>
<dbReference type="RefSeq" id="XP_038778050.1">
    <property type="nucleotide sequence ID" value="XM_038922122.1"/>
</dbReference>
<dbReference type="Proteomes" id="UP000662931">
    <property type="component" value="Chromosome 1"/>
</dbReference>
<dbReference type="GO" id="GO:0005743">
    <property type="term" value="C:mitochondrial inner membrane"/>
    <property type="evidence" value="ECO:0007669"/>
    <property type="project" value="UniProtKB-SubCell"/>
</dbReference>
<keyword evidence="8" id="KW-0444">Lipid biosynthesis</keyword>
<reference evidence="19" key="1">
    <citation type="submission" date="2020-10" db="EMBL/GenBank/DDBJ databases">
        <authorList>
            <person name="Roach M.J.R."/>
        </authorList>
    </citation>
    <scope>NUCLEOTIDE SEQUENCE</scope>
    <source>
        <strain evidence="19">CBS 1945</strain>
    </source>
</reference>
<name>A0A875S2C7_EENNA</name>
<evidence type="ECO:0000256" key="15">
    <source>
        <dbReference type="ARBA" id="ARBA00023136"/>
    </source>
</evidence>
<keyword evidence="13" id="KW-0443">Lipid metabolism</keyword>
<keyword evidence="14" id="KW-0496">Mitochondrion</keyword>
<evidence type="ECO:0000256" key="9">
    <source>
        <dbReference type="ARBA" id="ARBA00022679"/>
    </source>
</evidence>
<evidence type="ECO:0000256" key="10">
    <source>
        <dbReference type="ARBA" id="ARBA00022695"/>
    </source>
</evidence>
<keyword evidence="10" id="KW-0548">Nucleotidyltransferase</keyword>
<evidence type="ECO:0000256" key="12">
    <source>
        <dbReference type="ARBA" id="ARBA00022842"/>
    </source>
</evidence>
<evidence type="ECO:0000256" key="17">
    <source>
        <dbReference type="ARBA" id="ARBA00023264"/>
    </source>
</evidence>